<dbReference type="PIRSF" id="PIRSF017082">
    <property type="entry name" value="YflP"/>
    <property type="match status" value="1"/>
</dbReference>
<comment type="similarity">
    <text evidence="1">Belongs to the UPF0065 (bug) family.</text>
</comment>
<keyword evidence="4" id="KW-1185">Reference proteome</keyword>
<protein>
    <submittedName>
        <fullName evidence="2">Tripartite tricarboxylate transporter substrate binding protein</fullName>
    </submittedName>
</protein>
<accession>A0A3A9W915</accession>
<dbReference type="CDD" id="cd07012">
    <property type="entry name" value="PBP2_Bug_TTT"/>
    <property type="match status" value="1"/>
</dbReference>
<dbReference type="Proteomes" id="UP000275024">
    <property type="component" value="Unassembled WGS sequence"/>
</dbReference>
<dbReference type="EMBL" id="RBDX01000009">
    <property type="protein sequence ID" value="RKN09112.1"/>
    <property type="molecule type" value="Genomic_DNA"/>
</dbReference>
<dbReference type="Gene3D" id="3.40.190.150">
    <property type="entry name" value="Bordetella uptake gene, domain 1"/>
    <property type="match status" value="1"/>
</dbReference>
<dbReference type="InterPro" id="IPR005064">
    <property type="entry name" value="BUG"/>
</dbReference>
<evidence type="ECO:0000313" key="4">
    <source>
        <dbReference type="Proteomes" id="UP000268652"/>
    </source>
</evidence>
<dbReference type="EMBL" id="RBDY01000009">
    <property type="protein sequence ID" value="RKN22897.1"/>
    <property type="molecule type" value="Genomic_DNA"/>
</dbReference>
<reference evidence="4 5" key="1">
    <citation type="submission" date="2018-09" db="EMBL/GenBank/DDBJ databases">
        <title>Streptomyces sp. nov. DS1-2, an endophytic actinomycete isolated from roots of Dendrobium scabrilingue.</title>
        <authorList>
            <person name="Kuncharoen N."/>
            <person name="Kudo T."/>
            <person name="Ohkuma M."/>
            <person name="Yuki M."/>
            <person name="Tanasupawat S."/>
        </authorList>
    </citation>
    <scope>NUCLEOTIDE SEQUENCE [LARGE SCALE GENOMIC DNA]</scope>
    <source>
        <strain evidence="2 5">AZ1-7</strain>
        <strain evidence="3 4">DS1-2</strain>
    </source>
</reference>
<dbReference type="Gene3D" id="3.40.190.10">
    <property type="entry name" value="Periplasmic binding protein-like II"/>
    <property type="match status" value="1"/>
</dbReference>
<dbReference type="Proteomes" id="UP000268652">
    <property type="component" value="Unassembled WGS sequence"/>
</dbReference>
<gene>
    <name evidence="3" type="ORF">D7318_14300</name>
    <name evidence="2" type="ORF">D7319_14255</name>
</gene>
<evidence type="ECO:0000313" key="3">
    <source>
        <dbReference type="EMBL" id="RKN22897.1"/>
    </source>
</evidence>
<dbReference type="InterPro" id="IPR042100">
    <property type="entry name" value="Bug_dom1"/>
</dbReference>
<dbReference type="Pfam" id="PF03401">
    <property type="entry name" value="TctC"/>
    <property type="match status" value="1"/>
</dbReference>
<sequence length="323" mass="33699">MGARPSPPARRAVVAAGLLAAAAGCGALGRERHRLRVMVPTAAGGGYDFTARTLAVVLRETELAPDIEVFNLTGGAGAAALSRLVHESGNERLLLQMGLGLLGGARATGAAVSVGDATPLARLIDEPEAVVVAAGSPYPAFGALVDDWLSGGLATGVGSHVGGPDHLALMLIAEAVGLAPRALPHERFDGGGDLLAALLGGRVDFVVSGLSEYRHAIEAGELRVLAVTGPERSPGIDAPTLQEAGLDVEFTNWRGLLAPPGLATDARERLVTLLTRLHGTPEWRGARRDNGWPDAFLTGDRFARFLDEETRRVNDLCRRFLGK</sequence>
<proteinExistence type="inferred from homology"/>
<dbReference type="AlphaFoldDB" id="A0A3A9W915"/>
<evidence type="ECO:0000256" key="1">
    <source>
        <dbReference type="ARBA" id="ARBA00006987"/>
    </source>
</evidence>
<name>A0A3A9W915_9ACTN</name>
<dbReference type="PROSITE" id="PS51257">
    <property type="entry name" value="PROKAR_LIPOPROTEIN"/>
    <property type="match status" value="1"/>
</dbReference>
<comment type="caution">
    <text evidence="2">The sequence shown here is derived from an EMBL/GenBank/DDBJ whole genome shotgun (WGS) entry which is preliminary data.</text>
</comment>
<dbReference type="PANTHER" id="PTHR42928:SF3">
    <property type="entry name" value="UPF0065 PROTEIN YFLP"/>
    <property type="match status" value="1"/>
</dbReference>
<dbReference type="PANTHER" id="PTHR42928">
    <property type="entry name" value="TRICARBOXYLATE-BINDING PROTEIN"/>
    <property type="match status" value="1"/>
</dbReference>
<dbReference type="SUPFAM" id="SSF53850">
    <property type="entry name" value="Periplasmic binding protein-like II"/>
    <property type="match status" value="1"/>
</dbReference>
<organism evidence="2 5">
    <name type="scientific">Streptomyces radicis</name>
    <dbReference type="NCBI Taxonomy" id="1750517"/>
    <lineage>
        <taxon>Bacteria</taxon>
        <taxon>Bacillati</taxon>
        <taxon>Actinomycetota</taxon>
        <taxon>Actinomycetes</taxon>
        <taxon>Kitasatosporales</taxon>
        <taxon>Streptomycetaceae</taxon>
        <taxon>Streptomyces</taxon>
    </lineage>
</organism>
<dbReference type="OrthoDB" id="9780943at2"/>
<evidence type="ECO:0000313" key="2">
    <source>
        <dbReference type="EMBL" id="RKN09112.1"/>
    </source>
</evidence>
<evidence type="ECO:0000313" key="5">
    <source>
        <dbReference type="Proteomes" id="UP000275024"/>
    </source>
</evidence>